<evidence type="ECO:0000256" key="2">
    <source>
        <dbReference type="SAM" id="SignalP"/>
    </source>
</evidence>
<proteinExistence type="predicted"/>
<dbReference type="GeneID" id="25905791"/>
<protein>
    <submittedName>
        <fullName evidence="3">Uncharacterized protein</fullName>
    </submittedName>
</protein>
<gene>
    <name evidence="3" type="ORF">SARC_05287</name>
</gene>
<evidence type="ECO:0000313" key="4">
    <source>
        <dbReference type="Proteomes" id="UP000054560"/>
    </source>
</evidence>
<evidence type="ECO:0000256" key="1">
    <source>
        <dbReference type="SAM" id="MobiDB-lite"/>
    </source>
</evidence>
<organism evidence="3 4">
    <name type="scientific">Sphaeroforma arctica JP610</name>
    <dbReference type="NCBI Taxonomy" id="667725"/>
    <lineage>
        <taxon>Eukaryota</taxon>
        <taxon>Ichthyosporea</taxon>
        <taxon>Ichthyophonida</taxon>
        <taxon>Sphaeroforma</taxon>
    </lineage>
</organism>
<dbReference type="Proteomes" id="UP000054560">
    <property type="component" value="Unassembled WGS sequence"/>
</dbReference>
<feature type="chain" id="PRO_5005538932" evidence="2">
    <location>
        <begin position="29"/>
        <end position="182"/>
    </location>
</feature>
<name>A0A0L0FZZ6_9EUKA</name>
<evidence type="ECO:0000313" key="3">
    <source>
        <dbReference type="EMBL" id="KNC82437.1"/>
    </source>
</evidence>
<dbReference type="EMBL" id="KQ241928">
    <property type="protein sequence ID" value="KNC82437.1"/>
    <property type="molecule type" value="Genomic_DNA"/>
</dbReference>
<keyword evidence="2" id="KW-0732">Signal</keyword>
<feature type="compositionally biased region" description="Polar residues" evidence="1">
    <location>
        <begin position="41"/>
        <end position="56"/>
    </location>
</feature>
<dbReference type="AlphaFoldDB" id="A0A0L0FZZ6"/>
<feature type="region of interest" description="Disordered" evidence="1">
    <location>
        <begin position="41"/>
        <end position="60"/>
    </location>
</feature>
<sequence>MAVFSVSLPVRYLFSIALYVCLVSSTEAVVVEMQQSKSLSGMSTSEHFPTQPATSGSRTLNTHTLTSHLSHSTRTLQHLSEATEVNGRSYAQLYDAVGSYCEEWAVRFNTITDAEQRLQRLDALKRGAERGESGETYNNINRYYHDVADDVARRHNMLHLGQVRLPLIGRLSVGIRRYSIIQ</sequence>
<reference evidence="3 4" key="1">
    <citation type="submission" date="2011-02" db="EMBL/GenBank/DDBJ databases">
        <title>The Genome Sequence of Sphaeroforma arctica JP610.</title>
        <authorList>
            <consortium name="The Broad Institute Genome Sequencing Platform"/>
            <person name="Russ C."/>
            <person name="Cuomo C."/>
            <person name="Young S.K."/>
            <person name="Zeng Q."/>
            <person name="Gargeya S."/>
            <person name="Alvarado L."/>
            <person name="Berlin A."/>
            <person name="Chapman S.B."/>
            <person name="Chen Z."/>
            <person name="Freedman E."/>
            <person name="Gellesch M."/>
            <person name="Goldberg J."/>
            <person name="Griggs A."/>
            <person name="Gujja S."/>
            <person name="Heilman E."/>
            <person name="Heiman D."/>
            <person name="Howarth C."/>
            <person name="Mehta T."/>
            <person name="Neiman D."/>
            <person name="Pearson M."/>
            <person name="Roberts A."/>
            <person name="Saif S."/>
            <person name="Shea T."/>
            <person name="Shenoy N."/>
            <person name="Sisk P."/>
            <person name="Stolte C."/>
            <person name="Sykes S."/>
            <person name="White J."/>
            <person name="Yandava C."/>
            <person name="Burger G."/>
            <person name="Gray M.W."/>
            <person name="Holland P.W.H."/>
            <person name="King N."/>
            <person name="Lang F.B.F."/>
            <person name="Roger A.J."/>
            <person name="Ruiz-Trillo I."/>
            <person name="Haas B."/>
            <person name="Nusbaum C."/>
            <person name="Birren B."/>
        </authorList>
    </citation>
    <scope>NUCLEOTIDE SEQUENCE [LARGE SCALE GENOMIC DNA]</scope>
    <source>
        <strain evidence="3 4">JP610</strain>
    </source>
</reference>
<keyword evidence="4" id="KW-1185">Reference proteome</keyword>
<feature type="signal peptide" evidence="2">
    <location>
        <begin position="1"/>
        <end position="28"/>
    </location>
</feature>
<accession>A0A0L0FZZ6</accession>
<dbReference type="RefSeq" id="XP_014156339.1">
    <property type="nucleotide sequence ID" value="XM_014300864.1"/>
</dbReference>